<feature type="domain" description="Metallo-beta-lactamase" evidence="1">
    <location>
        <begin position="24"/>
        <end position="206"/>
    </location>
</feature>
<dbReference type="EMBL" id="JAXQPW010000002">
    <property type="protein sequence ID" value="MDZ5662175.1"/>
    <property type="molecule type" value="Genomic_DNA"/>
</dbReference>
<dbReference type="SUPFAM" id="SSF56281">
    <property type="entry name" value="Metallo-hydrolase/oxidoreductase"/>
    <property type="match status" value="1"/>
</dbReference>
<dbReference type="Pfam" id="PF12706">
    <property type="entry name" value="Lactamase_B_2"/>
    <property type="match status" value="1"/>
</dbReference>
<dbReference type="PANTHER" id="PTHR43546:SF3">
    <property type="entry name" value="UPF0173 METAL-DEPENDENT HYDROLASE MJ1163"/>
    <property type="match status" value="1"/>
</dbReference>
<gene>
    <name evidence="2" type="ORF">SFC79_10405</name>
</gene>
<keyword evidence="3" id="KW-1185">Reference proteome</keyword>
<dbReference type="Proteomes" id="UP001291999">
    <property type="component" value="Unassembled WGS sequence"/>
</dbReference>
<evidence type="ECO:0000313" key="2">
    <source>
        <dbReference type="EMBL" id="MDZ5662175.1"/>
    </source>
</evidence>
<protein>
    <submittedName>
        <fullName evidence="2">MBL fold metallo-hydrolase</fullName>
    </submittedName>
</protein>
<evidence type="ECO:0000259" key="1">
    <source>
        <dbReference type="Pfam" id="PF12706"/>
    </source>
</evidence>
<organism evidence="2 3">
    <name type="scientific">Nocardioides renjunii</name>
    <dbReference type="NCBI Taxonomy" id="3095075"/>
    <lineage>
        <taxon>Bacteria</taxon>
        <taxon>Bacillati</taxon>
        <taxon>Actinomycetota</taxon>
        <taxon>Actinomycetes</taxon>
        <taxon>Propionibacteriales</taxon>
        <taxon>Nocardioidaceae</taxon>
        <taxon>Nocardioides</taxon>
    </lineage>
</organism>
<dbReference type="RefSeq" id="WP_322424281.1">
    <property type="nucleotide sequence ID" value="NZ_JAXQPW010000002.1"/>
</dbReference>
<dbReference type="InterPro" id="IPR036866">
    <property type="entry name" value="RibonucZ/Hydroxyglut_hydro"/>
</dbReference>
<name>A0ABU5KB20_9ACTN</name>
<comment type="caution">
    <text evidence="2">The sequence shown here is derived from an EMBL/GenBank/DDBJ whole genome shotgun (WGS) entry which is preliminary data.</text>
</comment>
<proteinExistence type="predicted"/>
<dbReference type="Gene3D" id="3.60.15.10">
    <property type="entry name" value="Ribonuclease Z/Hydroxyacylglutathione hydrolase-like"/>
    <property type="match status" value="1"/>
</dbReference>
<dbReference type="PANTHER" id="PTHR43546">
    <property type="entry name" value="UPF0173 METAL-DEPENDENT HYDROLASE MJ1163-RELATED"/>
    <property type="match status" value="1"/>
</dbReference>
<reference evidence="2 3" key="1">
    <citation type="submission" date="2023-11" db="EMBL/GenBank/DDBJ databases">
        <title>Novel species in genus Nocardioides.</title>
        <authorList>
            <person name="Zhou H."/>
        </authorList>
    </citation>
    <scope>NUCLEOTIDE SEQUENCE [LARGE SCALE GENOMIC DNA]</scope>
    <source>
        <strain evidence="2 3">S-58</strain>
    </source>
</reference>
<dbReference type="InterPro" id="IPR001279">
    <property type="entry name" value="Metallo-B-lactamas"/>
</dbReference>
<dbReference type="InterPro" id="IPR050114">
    <property type="entry name" value="UPF0173_UPF0282_UlaG_hydrolase"/>
</dbReference>
<evidence type="ECO:0000313" key="3">
    <source>
        <dbReference type="Proteomes" id="UP001291999"/>
    </source>
</evidence>
<accession>A0ABU5KB20</accession>
<sequence length="262" mass="27895">MSIVITWLGHATVVVDIDGVRLVSDPLLRRHNGPLRRRGEQPDRAAWAGARAVLLSHLHHDHAEVSSLRLLGDVPVLTAVDNARWVTGKGLRGHGLQDEWVRVDDDCDVRVRLLPAVHHSRPMPHRPNAANGHLVRGPSGVVWIAGDTELYAGMETVPHLAGAAVDAAVVPVGGWGPRLSPGHLGPHEAAVACRRVGASLAVPVHWGTLHVPGARELPRGWMGAGGPDFAAAVTREAPDCEVAVLSLGGSVVVPRRGRRADR</sequence>